<keyword evidence="5" id="KW-0997">Cell inner membrane</keyword>
<evidence type="ECO:0000256" key="7">
    <source>
        <dbReference type="ARBA" id="ARBA00022989"/>
    </source>
</evidence>
<evidence type="ECO:0000256" key="2">
    <source>
        <dbReference type="ARBA" id="ARBA00007783"/>
    </source>
</evidence>
<evidence type="ECO:0000259" key="10">
    <source>
        <dbReference type="PROSITE" id="PS51012"/>
    </source>
</evidence>
<feature type="transmembrane region" description="Helical" evidence="9">
    <location>
        <begin position="101"/>
        <end position="121"/>
    </location>
</feature>
<sequence length="304" mass="33446">MTELGPDPLRLPDALSDAAAEALARRHGLQQASVRPGLVGYARELWSYRGLMWALARGEFVTAHRDNYLGLLWSVLTPLLLGASYYLVFGLLLGTSRGIEHFITFLTSGLFTYSLFAVSLTSGSKALLNKRGMMRSLQFPRVMLPIVTVLAAFVGQLPAFGVLLVLAFWEQGWTLPWTVLLLPVALLIVTTMGLGLAMLTSRLVHAVRDLANLMPLVVRLLRYVSGVFFSVELQLERIGDAPAWVAATLTYQPAAVSLTMVRETVMTTEELDPTTWLVSVGWAVLFLVVGFVVFWRGEGSYGRA</sequence>
<dbReference type="Pfam" id="PF01061">
    <property type="entry name" value="ABC2_membrane"/>
    <property type="match status" value="1"/>
</dbReference>
<gene>
    <name evidence="11" type="ORF">GCM10011366_20750</name>
</gene>
<evidence type="ECO:0000256" key="8">
    <source>
        <dbReference type="ARBA" id="ARBA00023136"/>
    </source>
</evidence>
<dbReference type="GO" id="GO:0005886">
    <property type="term" value="C:plasma membrane"/>
    <property type="evidence" value="ECO:0007669"/>
    <property type="project" value="UniProtKB-SubCell"/>
</dbReference>
<comment type="caution">
    <text evidence="9">Lacks conserved residue(s) required for the propagation of feature annotation.</text>
</comment>
<feature type="transmembrane region" description="Helical" evidence="9">
    <location>
        <begin position="276"/>
        <end position="295"/>
    </location>
</feature>
<dbReference type="InterPro" id="IPR013525">
    <property type="entry name" value="ABC2_TM"/>
</dbReference>
<organism evidence="11 12">
    <name type="scientific">Ornithinimicrobium tianjinense</name>
    <dbReference type="NCBI Taxonomy" id="1195761"/>
    <lineage>
        <taxon>Bacteria</taxon>
        <taxon>Bacillati</taxon>
        <taxon>Actinomycetota</taxon>
        <taxon>Actinomycetes</taxon>
        <taxon>Micrococcales</taxon>
        <taxon>Ornithinimicrobiaceae</taxon>
        <taxon>Ornithinimicrobium</taxon>
    </lineage>
</organism>
<dbReference type="PANTHER" id="PTHR30413:SF8">
    <property type="entry name" value="TRANSPORT PERMEASE PROTEIN"/>
    <property type="match status" value="1"/>
</dbReference>
<dbReference type="AlphaFoldDB" id="A0A917BQN2"/>
<feature type="transmembrane region" description="Helical" evidence="9">
    <location>
        <begin position="68"/>
        <end position="89"/>
    </location>
</feature>
<name>A0A917BQN2_9MICO</name>
<evidence type="ECO:0000313" key="12">
    <source>
        <dbReference type="Proteomes" id="UP000605670"/>
    </source>
</evidence>
<dbReference type="GO" id="GO:0015920">
    <property type="term" value="P:lipopolysaccharide transport"/>
    <property type="evidence" value="ECO:0007669"/>
    <property type="project" value="TreeGrafter"/>
</dbReference>
<comment type="similarity">
    <text evidence="2 9">Belongs to the ABC-2 integral membrane protein family.</text>
</comment>
<keyword evidence="12" id="KW-1185">Reference proteome</keyword>
<evidence type="ECO:0000256" key="9">
    <source>
        <dbReference type="RuleBase" id="RU361157"/>
    </source>
</evidence>
<evidence type="ECO:0000313" key="11">
    <source>
        <dbReference type="EMBL" id="GGF52798.1"/>
    </source>
</evidence>
<protein>
    <recommendedName>
        <fullName evidence="9">Transport permease protein</fullName>
    </recommendedName>
</protein>
<reference evidence="11" key="2">
    <citation type="submission" date="2020-09" db="EMBL/GenBank/DDBJ databases">
        <authorList>
            <person name="Sun Q."/>
            <person name="Zhou Y."/>
        </authorList>
    </citation>
    <scope>NUCLEOTIDE SEQUENCE</scope>
    <source>
        <strain evidence="11">CGMCC 1.12160</strain>
    </source>
</reference>
<dbReference type="PROSITE" id="PS51012">
    <property type="entry name" value="ABC_TM2"/>
    <property type="match status" value="1"/>
</dbReference>
<keyword evidence="8 9" id="KW-0472">Membrane</keyword>
<evidence type="ECO:0000256" key="6">
    <source>
        <dbReference type="ARBA" id="ARBA00022692"/>
    </source>
</evidence>
<comment type="subcellular location">
    <subcellularLocation>
        <location evidence="1">Cell inner membrane</location>
        <topology evidence="1">Multi-pass membrane protein</topology>
    </subcellularLocation>
    <subcellularLocation>
        <location evidence="9">Cell membrane</location>
        <topology evidence="9">Multi-pass membrane protein</topology>
    </subcellularLocation>
</comment>
<comment type="caution">
    <text evidence="11">The sequence shown here is derived from an EMBL/GenBank/DDBJ whole genome shotgun (WGS) entry which is preliminary data.</text>
</comment>
<feature type="domain" description="ABC transmembrane type-2" evidence="10">
    <location>
        <begin position="69"/>
        <end position="297"/>
    </location>
</feature>
<dbReference type="EMBL" id="BMEM01000003">
    <property type="protein sequence ID" value="GGF52798.1"/>
    <property type="molecule type" value="Genomic_DNA"/>
</dbReference>
<dbReference type="GO" id="GO:0140359">
    <property type="term" value="F:ABC-type transporter activity"/>
    <property type="evidence" value="ECO:0007669"/>
    <property type="project" value="InterPro"/>
</dbReference>
<evidence type="ECO:0000256" key="1">
    <source>
        <dbReference type="ARBA" id="ARBA00004429"/>
    </source>
</evidence>
<evidence type="ECO:0000256" key="5">
    <source>
        <dbReference type="ARBA" id="ARBA00022519"/>
    </source>
</evidence>
<dbReference type="InterPro" id="IPR047817">
    <property type="entry name" value="ABC2_TM_bact-type"/>
</dbReference>
<proteinExistence type="inferred from homology"/>
<dbReference type="RefSeq" id="WP_188430498.1">
    <property type="nucleotide sequence ID" value="NZ_BAABKH010000003.1"/>
</dbReference>
<feature type="transmembrane region" description="Helical" evidence="9">
    <location>
        <begin position="175"/>
        <end position="198"/>
    </location>
</feature>
<evidence type="ECO:0000256" key="4">
    <source>
        <dbReference type="ARBA" id="ARBA00022475"/>
    </source>
</evidence>
<feature type="transmembrane region" description="Helical" evidence="9">
    <location>
        <begin position="142"/>
        <end position="169"/>
    </location>
</feature>
<accession>A0A917BQN2</accession>
<reference evidence="11" key="1">
    <citation type="journal article" date="2014" name="Int. J. Syst. Evol. Microbiol.">
        <title>Complete genome sequence of Corynebacterium casei LMG S-19264T (=DSM 44701T), isolated from a smear-ripened cheese.</title>
        <authorList>
            <consortium name="US DOE Joint Genome Institute (JGI-PGF)"/>
            <person name="Walter F."/>
            <person name="Albersmeier A."/>
            <person name="Kalinowski J."/>
            <person name="Ruckert C."/>
        </authorList>
    </citation>
    <scope>NUCLEOTIDE SEQUENCE</scope>
    <source>
        <strain evidence="11">CGMCC 1.12160</strain>
    </source>
</reference>
<dbReference type="PANTHER" id="PTHR30413">
    <property type="entry name" value="INNER MEMBRANE TRANSPORT PERMEASE"/>
    <property type="match status" value="1"/>
</dbReference>
<keyword evidence="3 9" id="KW-0813">Transport</keyword>
<keyword evidence="4 9" id="KW-1003">Cell membrane</keyword>
<keyword evidence="6 9" id="KW-0812">Transmembrane</keyword>
<dbReference type="Proteomes" id="UP000605670">
    <property type="component" value="Unassembled WGS sequence"/>
</dbReference>
<evidence type="ECO:0000256" key="3">
    <source>
        <dbReference type="ARBA" id="ARBA00022448"/>
    </source>
</evidence>
<keyword evidence="7 9" id="KW-1133">Transmembrane helix</keyword>